<name>A0ACC0AYH6_CATRO</name>
<gene>
    <name evidence="1" type="ORF">M9H77_24306</name>
</gene>
<accession>A0ACC0AYH6</accession>
<evidence type="ECO:0000313" key="2">
    <source>
        <dbReference type="Proteomes" id="UP001060085"/>
    </source>
</evidence>
<evidence type="ECO:0000313" key="1">
    <source>
        <dbReference type="EMBL" id="KAI5664983.1"/>
    </source>
</evidence>
<dbReference type="EMBL" id="CM044705">
    <property type="protein sequence ID" value="KAI5664983.1"/>
    <property type="molecule type" value="Genomic_DNA"/>
</dbReference>
<organism evidence="1 2">
    <name type="scientific">Catharanthus roseus</name>
    <name type="common">Madagascar periwinkle</name>
    <name type="synonym">Vinca rosea</name>
    <dbReference type="NCBI Taxonomy" id="4058"/>
    <lineage>
        <taxon>Eukaryota</taxon>
        <taxon>Viridiplantae</taxon>
        <taxon>Streptophyta</taxon>
        <taxon>Embryophyta</taxon>
        <taxon>Tracheophyta</taxon>
        <taxon>Spermatophyta</taxon>
        <taxon>Magnoliopsida</taxon>
        <taxon>eudicotyledons</taxon>
        <taxon>Gunneridae</taxon>
        <taxon>Pentapetalae</taxon>
        <taxon>asterids</taxon>
        <taxon>lamiids</taxon>
        <taxon>Gentianales</taxon>
        <taxon>Apocynaceae</taxon>
        <taxon>Rauvolfioideae</taxon>
        <taxon>Vinceae</taxon>
        <taxon>Catharanthinae</taxon>
        <taxon>Catharanthus</taxon>
    </lineage>
</organism>
<protein>
    <submittedName>
        <fullName evidence="1">Uncharacterized protein</fullName>
    </submittedName>
</protein>
<proteinExistence type="predicted"/>
<dbReference type="Proteomes" id="UP001060085">
    <property type="component" value="Linkage Group LG05"/>
</dbReference>
<comment type="caution">
    <text evidence="1">The sequence shown here is derived from an EMBL/GenBank/DDBJ whole genome shotgun (WGS) entry which is preliminary data.</text>
</comment>
<keyword evidence="2" id="KW-1185">Reference proteome</keyword>
<sequence>MATIATGSRKKACIDSQCLPPKIAQSLNDMVNREIILEDSSCSFWNVTLSDYKGMVAFCKGWHEFSEDMKLEIGDVLVFHYIKEGSFFFQAFGRDGCEKKYIPDKHPSFERAQKINANFTFDHEGEKNKQWCMDEECMLIKNQDHDDTQSDYNKCVFYDLPSFEMPQTALSIDITRKGSDEASVEKNLTGNFF</sequence>
<reference evidence="2" key="1">
    <citation type="journal article" date="2023" name="Nat. Plants">
        <title>Single-cell RNA sequencing provides a high-resolution roadmap for understanding the multicellular compartmentation of specialized metabolism.</title>
        <authorList>
            <person name="Sun S."/>
            <person name="Shen X."/>
            <person name="Li Y."/>
            <person name="Li Y."/>
            <person name="Wang S."/>
            <person name="Li R."/>
            <person name="Zhang H."/>
            <person name="Shen G."/>
            <person name="Guo B."/>
            <person name="Wei J."/>
            <person name="Xu J."/>
            <person name="St-Pierre B."/>
            <person name="Chen S."/>
            <person name="Sun C."/>
        </authorList>
    </citation>
    <scope>NUCLEOTIDE SEQUENCE [LARGE SCALE GENOMIC DNA]</scope>
</reference>